<evidence type="ECO:0000256" key="1">
    <source>
        <dbReference type="SAM" id="MobiDB-lite"/>
    </source>
</evidence>
<evidence type="ECO:0000313" key="2">
    <source>
        <dbReference type="EMBL" id="JAE13438.1"/>
    </source>
</evidence>
<feature type="region of interest" description="Disordered" evidence="1">
    <location>
        <begin position="1"/>
        <end position="22"/>
    </location>
</feature>
<dbReference type="EMBL" id="GBRH01184458">
    <property type="protein sequence ID" value="JAE13438.1"/>
    <property type="molecule type" value="Transcribed_RNA"/>
</dbReference>
<accession>A0A0A9FYJ3</accession>
<dbReference type="AlphaFoldDB" id="A0A0A9FYJ3"/>
<reference evidence="2" key="1">
    <citation type="submission" date="2014-09" db="EMBL/GenBank/DDBJ databases">
        <authorList>
            <person name="Magalhaes I.L.F."/>
            <person name="Oliveira U."/>
            <person name="Santos F.R."/>
            <person name="Vidigal T.H.D.A."/>
            <person name="Brescovit A.D."/>
            <person name="Santos A.J."/>
        </authorList>
    </citation>
    <scope>NUCLEOTIDE SEQUENCE</scope>
    <source>
        <tissue evidence="2">Shoot tissue taken approximately 20 cm above the soil surface</tissue>
    </source>
</reference>
<proteinExistence type="predicted"/>
<name>A0A0A9FYJ3_ARUDO</name>
<organism evidence="2">
    <name type="scientific">Arundo donax</name>
    <name type="common">Giant reed</name>
    <name type="synonym">Donax arundinaceus</name>
    <dbReference type="NCBI Taxonomy" id="35708"/>
    <lineage>
        <taxon>Eukaryota</taxon>
        <taxon>Viridiplantae</taxon>
        <taxon>Streptophyta</taxon>
        <taxon>Embryophyta</taxon>
        <taxon>Tracheophyta</taxon>
        <taxon>Spermatophyta</taxon>
        <taxon>Magnoliopsida</taxon>
        <taxon>Liliopsida</taxon>
        <taxon>Poales</taxon>
        <taxon>Poaceae</taxon>
        <taxon>PACMAD clade</taxon>
        <taxon>Arundinoideae</taxon>
        <taxon>Arundineae</taxon>
        <taxon>Arundo</taxon>
    </lineage>
</organism>
<reference evidence="2" key="2">
    <citation type="journal article" date="2015" name="Data Brief">
        <title>Shoot transcriptome of the giant reed, Arundo donax.</title>
        <authorList>
            <person name="Barrero R.A."/>
            <person name="Guerrero F.D."/>
            <person name="Moolhuijzen P."/>
            <person name="Goolsby J.A."/>
            <person name="Tidwell J."/>
            <person name="Bellgard S.E."/>
            <person name="Bellgard M.I."/>
        </authorList>
    </citation>
    <scope>NUCLEOTIDE SEQUENCE</scope>
    <source>
        <tissue evidence="2">Shoot tissue taken approximately 20 cm above the soil surface</tissue>
    </source>
</reference>
<sequence>MHKPGIGIRSSVHHKPSTTDPL</sequence>
<protein>
    <submittedName>
        <fullName evidence="2">Uncharacterized protein</fullName>
    </submittedName>
</protein>